<dbReference type="InterPro" id="IPR020781">
    <property type="entry name" value="ATPase_OSCP/d_CS"/>
</dbReference>
<keyword evidence="6" id="KW-0066">ATP synthesis</keyword>
<dbReference type="Gene3D" id="1.10.520.20">
    <property type="entry name" value="N-terminal domain of the delta subunit of the F1F0-ATP synthase"/>
    <property type="match status" value="1"/>
</dbReference>
<dbReference type="GO" id="GO:0046933">
    <property type="term" value="F:proton-transporting ATP synthase activity, rotational mechanism"/>
    <property type="evidence" value="ECO:0007669"/>
    <property type="project" value="InterPro"/>
</dbReference>
<dbReference type="EMBL" id="UOEH01000092">
    <property type="protein sequence ID" value="VAV92594.1"/>
    <property type="molecule type" value="Genomic_DNA"/>
</dbReference>
<evidence type="ECO:0000256" key="3">
    <source>
        <dbReference type="ARBA" id="ARBA00022781"/>
    </source>
</evidence>
<reference evidence="7" key="1">
    <citation type="submission" date="2018-06" db="EMBL/GenBank/DDBJ databases">
        <authorList>
            <person name="Zhirakovskaya E."/>
        </authorList>
    </citation>
    <scope>NUCLEOTIDE SEQUENCE</scope>
</reference>
<dbReference type="EC" id="3.6.3.14" evidence="7"/>
<dbReference type="InterPro" id="IPR000711">
    <property type="entry name" value="ATPase_OSCP/dsu"/>
</dbReference>
<accession>A0A3B0RGT1</accession>
<dbReference type="PRINTS" id="PR00125">
    <property type="entry name" value="ATPASEDELTA"/>
</dbReference>
<evidence type="ECO:0000313" key="7">
    <source>
        <dbReference type="EMBL" id="VAV92594.1"/>
    </source>
</evidence>
<evidence type="ECO:0000256" key="2">
    <source>
        <dbReference type="ARBA" id="ARBA00022448"/>
    </source>
</evidence>
<evidence type="ECO:0000256" key="6">
    <source>
        <dbReference type="ARBA" id="ARBA00023310"/>
    </source>
</evidence>
<keyword evidence="3" id="KW-0375">Hydrogen ion transport</keyword>
<dbReference type="HAMAP" id="MF_01416">
    <property type="entry name" value="ATP_synth_delta_bact"/>
    <property type="match status" value="1"/>
</dbReference>
<dbReference type="Pfam" id="PF00213">
    <property type="entry name" value="OSCP"/>
    <property type="match status" value="1"/>
</dbReference>
<comment type="subcellular location">
    <subcellularLocation>
        <location evidence="1">Membrane</location>
    </subcellularLocation>
</comment>
<dbReference type="PROSITE" id="PS00389">
    <property type="entry name" value="ATPASE_DELTA"/>
    <property type="match status" value="1"/>
</dbReference>
<evidence type="ECO:0000256" key="1">
    <source>
        <dbReference type="ARBA" id="ARBA00004370"/>
    </source>
</evidence>
<evidence type="ECO:0000256" key="5">
    <source>
        <dbReference type="ARBA" id="ARBA00023136"/>
    </source>
</evidence>
<dbReference type="GO" id="GO:0016020">
    <property type="term" value="C:membrane"/>
    <property type="evidence" value="ECO:0007669"/>
    <property type="project" value="UniProtKB-SubCell"/>
</dbReference>
<dbReference type="SUPFAM" id="SSF47928">
    <property type="entry name" value="N-terminal domain of the delta subunit of the F1F0-ATP synthase"/>
    <property type="match status" value="1"/>
</dbReference>
<dbReference type="InterPro" id="IPR026015">
    <property type="entry name" value="ATP_synth_OSCP/delta_N_sf"/>
</dbReference>
<keyword evidence="2" id="KW-0813">Transport</keyword>
<dbReference type="AlphaFoldDB" id="A0A3B0RGT1"/>
<dbReference type="NCBIfam" id="TIGR01145">
    <property type="entry name" value="ATP_synt_delta"/>
    <property type="match status" value="1"/>
</dbReference>
<protein>
    <submittedName>
        <fullName evidence="7">ATP synthase delta chain</fullName>
        <ecNumber evidence="7">3.6.3.14</ecNumber>
    </submittedName>
</protein>
<gene>
    <name evidence="7" type="ORF">MNBD_ALPHA05-999</name>
</gene>
<dbReference type="NCBIfam" id="NF004402">
    <property type="entry name" value="PRK05758.2-2"/>
    <property type="match status" value="1"/>
</dbReference>
<sequence length="185" mass="19420">MAGEFAPTTGVAGRYAGALFDLAKEAGAVAAVEAEMKALSASIDASQDLRDFLKSPIYDRADQIKALTALAQKAGFGALTTNFLKLVATNRRLFALPAMIAGFAARAAADRGEVSAEAISAAAMSEDQTKALRLEIESMVGKAVNLETSIDPDLLGGLIVKIGSQMIDSSLRTKLNRLRTVMKEA</sequence>
<proteinExistence type="inferred from homology"/>
<name>A0A3B0RGT1_9ZZZZ</name>
<organism evidence="7">
    <name type="scientific">hydrothermal vent metagenome</name>
    <dbReference type="NCBI Taxonomy" id="652676"/>
    <lineage>
        <taxon>unclassified sequences</taxon>
        <taxon>metagenomes</taxon>
        <taxon>ecological metagenomes</taxon>
    </lineage>
</organism>
<dbReference type="PANTHER" id="PTHR11910">
    <property type="entry name" value="ATP SYNTHASE DELTA CHAIN"/>
    <property type="match status" value="1"/>
</dbReference>
<keyword evidence="5" id="KW-0472">Membrane</keyword>
<dbReference type="GO" id="GO:0016787">
    <property type="term" value="F:hydrolase activity"/>
    <property type="evidence" value="ECO:0007669"/>
    <property type="project" value="UniProtKB-KW"/>
</dbReference>
<evidence type="ECO:0000256" key="4">
    <source>
        <dbReference type="ARBA" id="ARBA00023065"/>
    </source>
</evidence>
<dbReference type="NCBIfam" id="NF004406">
    <property type="entry name" value="PRK05758.3-2"/>
    <property type="match status" value="1"/>
</dbReference>
<keyword evidence="4" id="KW-0406">Ion transport</keyword>
<keyword evidence="7" id="KW-0378">Hydrolase</keyword>